<dbReference type="PANTHER" id="PTHR35396">
    <property type="entry name" value="SMALL SECRETED PROTEIN"/>
    <property type="match status" value="1"/>
</dbReference>
<dbReference type="EMBL" id="PGCJ01000061">
    <property type="protein sequence ID" value="PLW53444.1"/>
    <property type="molecule type" value="Genomic_DNA"/>
</dbReference>
<dbReference type="Proteomes" id="UP000235392">
    <property type="component" value="Unassembled WGS sequence"/>
</dbReference>
<dbReference type="AlphaFoldDB" id="A0A2N5SBD0"/>
<dbReference type="PANTHER" id="PTHR35396:SF1">
    <property type="entry name" value="SMALL SECRETED PROTEIN"/>
    <property type="match status" value="1"/>
</dbReference>
<evidence type="ECO:0000313" key="5">
    <source>
        <dbReference type="EMBL" id="PLW53444.1"/>
    </source>
</evidence>
<keyword evidence="2" id="KW-0732">Signal</keyword>
<gene>
    <name evidence="5" type="ORF">PCANC_05962</name>
    <name evidence="4" type="ORF">PCASD_05824</name>
    <name evidence="3" type="ORF">PCASD_22546</name>
</gene>
<organism evidence="3 7">
    <name type="scientific">Puccinia coronata f. sp. avenae</name>
    <dbReference type="NCBI Taxonomy" id="200324"/>
    <lineage>
        <taxon>Eukaryota</taxon>
        <taxon>Fungi</taxon>
        <taxon>Dikarya</taxon>
        <taxon>Basidiomycota</taxon>
        <taxon>Pucciniomycotina</taxon>
        <taxon>Pucciniomycetes</taxon>
        <taxon>Pucciniales</taxon>
        <taxon>Pucciniaceae</taxon>
        <taxon>Puccinia</taxon>
    </lineage>
</organism>
<dbReference type="EMBL" id="PGCI01000063">
    <property type="protein sequence ID" value="PLW43870.1"/>
    <property type="molecule type" value="Genomic_DNA"/>
</dbReference>
<feature type="region of interest" description="Disordered" evidence="1">
    <location>
        <begin position="94"/>
        <end position="152"/>
    </location>
</feature>
<comment type="caution">
    <text evidence="3">The sequence shown here is derived from an EMBL/GenBank/DDBJ whole genome shotgun (WGS) entry which is preliminary data.</text>
</comment>
<feature type="chain" id="PRO_5015083502" evidence="2">
    <location>
        <begin position="21"/>
        <end position="152"/>
    </location>
</feature>
<keyword evidence="6" id="KW-1185">Reference proteome</keyword>
<dbReference type="Proteomes" id="UP000235388">
    <property type="component" value="Unassembled WGS sequence"/>
</dbReference>
<feature type="compositionally biased region" description="Polar residues" evidence="1">
    <location>
        <begin position="94"/>
        <end position="113"/>
    </location>
</feature>
<proteinExistence type="predicted"/>
<feature type="signal peptide" evidence="2">
    <location>
        <begin position="1"/>
        <end position="20"/>
    </location>
</feature>
<evidence type="ECO:0000313" key="6">
    <source>
        <dbReference type="Proteomes" id="UP000235388"/>
    </source>
</evidence>
<name>A0A2N5SBD0_9BASI</name>
<reference evidence="6 7" key="1">
    <citation type="submission" date="2017-11" db="EMBL/GenBank/DDBJ databases">
        <title>De novo assembly and phasing of dikaryotic genomes from two isolates of Puccinia coronata f. sp. avenae, the causal agent of oat crown rust.</title>
        <authorList>
            <person name="Miller M.E."/>
            <person name="Zhang Y."/>
            <person name="Omidvar V."/>
            <person name="Sperschneider J."/>
            <person name="Schwessinger B."/>
            <person name="Raley C."/>
            <person name="Palmer J.M."/>
            <person name="Garnica D."/>
            <person name="Upadhyaya N."/>
            <person name="Rathjen J."/>
            <person name="Taylor J.M."/>
            <person name="Park R.F."/>
            <person name="Dodds P.N."/>
            <person name="Hirsch C.D."/>
            <person name="Kianian S.F."/>
            <person name="Figueroa M."/>
        </authorList>
    </citation>
    <scope>NUCLEOTIDE SEQUENCE [LARGE SCALE GENOMIC DNA]</scope>
    <source>
        <strain evidence="5">12NC29</strain>
        <strain evidence="3">12SD80</strain>
    </source>
</reference>
<evidence type="ECO:0000256" key="1">
    <source>
        <dbReference type="SAM" id="MobiDB-lite"/>
    </source>
</evidence>
<evidence type="ECO:0000256" key="2">
    <source>
        <dbReference type="SAM" id="SignalP"/>
    </source>
</evidence>
<evidence type="ECO:0000313" key="4">
    <source>
        <dbReference type="EMBL" id="PLW43870.1"/>
    </source>
</evidence>
<evidence type="ECO:0000313" key="7">
    <source>
        <dbReference type="Proteomes" id="UP000235392"/>
    </source>
</evidence>
<dbReference type="EMBL" id="PGCI01000958">
    <property type="protein sequence ID" value="PLW10561.1"/>
    <property type="molecule type" value="Genomic_DNA"/>
</dbReference>
<accession>A0A2N5SBD0</accession>
<sequence>MIKAVVVAFSFIILGVGVYATRDPATGHEIGKKPSAAWIAAASARRSSGIQAAECSHNTRISNQKFAWFQIDPSKINQHGSTYGTCFASTKAPSESQLETNSGYDSFFWQNSGGQAGTGTGPIRDPNTGQPGWEDNSGKFHLGKPPGGGDKK</sequence>
<evidence type="ECO:0000313" key="3">
    <source>
        <dbReference type="EMBL" id="PLW10561.1"/>
    </source>
</evidence>
<protein>
    <submittedName>
        <fullName evidence="3">Uncharacterized protein</fullName>
    </submittedName>
</protein>
<dbReference type="OrthoDB" id="2503968at2759"/>